<dbReference type="OrthoDB" id="2150942at2759"/>
<gene>
    <name evidence="1" type="ORF">AURANDRAFT_29291</name>
</gene>
<dbReference type="InParanoid" id="F0YEK8"/>
<keyword evidence="2" id="KW-1185">Reference proteome</keyword>
<dbReference type="EMBL" id="GL833135">
    <property type="protein sequence ID" value="EGB06457.1"/>
    <property type="molecule type" value="Genomic_DNA"/>
</dbReference>
<dbReference type="OMA" id="VAFWLNH"/>
<proteinExistence type="predicted"/>
<dbReference type="KEGG" id="aaf:AURANDRAFT_29291"/>
<dbReference type="GeneID" id="20220707"/>
<dbReference type="AlphaFoldDB" id="F0YEK8"/>
<dbReference type="RefSeq" id="XP_009039027.1">
    <property type="nucleotide sequence ID" value="XM_009040779.1"/>
</dbReference>
<protein>
    <recommendedName>
        <fullName evidence="3">SGNH hydrolase-type esterase domain-containing protein</fullName>
    </recommendedName>
</protein>
<reference evidence="1 2" key="1">
    <citation type="journal article" date="2011" name="Proc. Natl. Acad. Sci. U.S.A.">
        <title>Niche of harmful alga Aureococcus anophagefferens revealed through ecogenomics.</title>
        <authorList>
            <person name="Gobler C.J."/>
            <person name="Berry D.L."/>
            <person name="Dyhrman S.T."/>
            <person name="Wilhelm S.W."/>
            <person name="Salamov A."/>
            <person name="Lobanov A.V."/>
            <person name="Zhang Y."/>
            <person name="Collier J.L."/>
            <person name="Wurch L.L."/>
            <person name="Kustka A.B."/>
            <person name="Dill B.D."/>
            <person name="Shah M."/>
            <person name="VerBerkmoes N.C."/>
            <person name="Kuo A."/>
            <person name="Terry A."/>
            <person name="Pangilinan J."/>
            <person name="Lindquist E.A."/>
            <person name="Lucas S."/>
            <person name="Paulsen I.T."/>
            <person name="Hattenrath-Lehmann T.K."/>
            <person name="Talmage S.C."/>
            <person name="Walker E.A."/>
            <person name="Koch F."/>
            <person name="Burson A.M."/>
            <person name="Marcoval M.A."/>
            <person name="Tang Y.Z."/>
            <person name="Lecleir G.R."/>
            <person name="Coyne K.J."/>
            <person name="Berg G.M."/>
            <person name="Bertrand E.M."/>
            <person name="Saito M.A."/>
            <person name="Gladyshev V.N."/>
            <person name="Grigoriev I.V."/>
        </authorList>
    </citation>
    <scope>NUCLEOTIDE SEQUENCE [LARGE SCALE GENOMIC DNA]</scope>
    <source>
        <strain evidence="2">CCMP 1984</strain>
    </source>
</reference>
<accession>F0YEK8</accession>
<evidence type="ECO:0000313" key="2">
    <source>
        <dbReference type="Proteomes" id="UP000002729"/>
    </source>
</evidence>
<evidence type="ECO:0008006" key="3">
    <source>
        <dbReference type="Google" id="ProtNLM"/>
    </source>
</evidence>
<name>F0YEK8_AURAN</name>
<dbReference type="Proteomes" id="UP000002729">
    <property type="component" value="Unassembled WGS sequence"/>
</dbReference>
<sequence length="319" mass="35111">MAPPHTGNPDTVDTYGWYGQYHGHPIRPCEIVERRLREDKKKVVFFAGDSSLDNKFWFQDSAPAVNGYETILVPPEMKQDVAYHVNKLFADRAPGWAQGRTRERNSQLQRLLSRPFSTRWAALNTAIEATSLNDRAFGRLLDQDAFLRDHVTEEDVVVVSVGGNDIALAPVLCTCANIVPLLCAGLCCGEALDACACACPPDNRVTAYASNLVAKRKPKLVVVAMIYYLDVHGRGSWADGTLRLLGYNAKPELLQRAIRHVFKLGTRRIHIDGVPVVALPFFEILDGSDTADYVERVEPSPRGGAKLAAAIVEAVLTNA</sequence>
<dbReference type="SUPFAM" id="SSF52266">
    <property type="entry name" value="SGNH hydrolase"/>
    <property type="match status" value="1"/>
</dbReference>
<organism evidence="2">
    <name type="scientific">Aureococcus anophagefferens</name>
    <name type="common">Harmful bloom alga</name>
    <dbReference type="NCBI Taxonomy" id="44056"/>
    <lineage>
        <taxon>Eukaryota</taxon>
        <taxon>Sar</taxon>
        <taxon>Stramenopiles</taxon>
        <taxon>Ochrophyta</taxon>
        <taxon>Pelagophyceae</taxon>
        <taxon>Pelagomonadales</taxon>
        <taxon>Pelagomonadaceae</taxon>
        <taxon>Aureococcus</taxon>
    </lineage>
</organism>
<evidence type="ECO:0000313" key="1">
    <source>
        <dbReference type="EMBL" id="EGB06457.1"/>
    </source>
</evidence>
<dbReference type="eggNOG" id="ENOG502RZ90">
    <property type="taxonomic scope" value="Eukaryota"/>
</dbReference>